<gene>
    <name evidence="1" type="ORF">E2562_031439</name>
</gene>
<reference evidence="1 2" key="1">
    <citation type="submission" date="2019-11" db="EMBL/GenBank/DDBJ databases">
        <title>Whole genome sequence of Oryza granulata.</title>
        <authorList>
            <person name="Li W."/>
        </authorList>
    </citation>
    <scope>NUCLEOTIDE SEQUENCE [LARGE SCALE GENOMIC DNA]</scope>
    <source>
        <strain evidence="2">cv. Menghai</strain>
        <tissue evidence="1">Leaf</tissue>
    </source>
</reference>
<dbReference type="Proteomes" id="UP000479710">
    <property type="component" value="Unassembled WGS sequence"/>
</dbReference>
<name>A0A6G1C1A8_9ORYZ</name>
<sequence length="113" mass="12044">MELGEEEIANAVGTSLAIVEPLDVWAHCCSVGPIARLLLRPPPARSTSASPASSLLSLEVNEAAAVDRDVNEEFLIGGHLRIPVPVGYNFPRPHPRQAQRGKIFSIPAPCVGK</sequence>
<keyword evidence="2" id="KW-1185">Reference proteome</keyword>
<evidence type="ECO:0000313" key="2">
    <source>
        <dbReference type="Proteomes" id="UP000479710"/>
    </source>
</evidence>
<comment type="caution">
    <text evidence="1">The sequence shown here is derived from an EMBL/GenBank/DDBJ whole genome shotgun (WGS) entry which is preliminary data.</text>
</comment>
<proteinExistence type="predicted"/>
<protein>
    <submittedName>
        <fullName evidence="1">Uncharacterized protein</fullName>
    </submittedName>
</protein>
<dbReference type="EMBL" id="SPHZ02000011">
    <property type="protein sequence ID" value="KAF0893906.1"/>
    <property type="molecule type" value="Genomic_DNA"/>
</dbReference>
<evidence type="ECO:0000313" key="1">
    <source>
        <dbReference type="EMBL" id="KAF0893906.1"/>
    </source>
</evidence>
<organism evidence="1 2">
    <name type="scientific">Oryza meyeriana var. granulata</name>
    <dbReference type="NCBI Taxonomy" id="110450"/>
    <lineage>
        <taxon>Eukaryota</taxon>
        <taxon>Viridiplantae</taxon>
        <taxon>Streptophyta</taxon>
        <taxon>Embryophyta</taxon>
        <taxon>Tracheophyta</taxon>
        <taxon>Spermatophyta</taxon>
        <taxon>Magnoliopsida</taxon>
        <taxon>Liliopsida</taxon>
        <taxon>Poales</taxon>
        <taxon>Poaceae</taxon>
        <taxon>BOP clade</taxon>
        <taxon>Oryzoideae</taxon>
        <taxon>Oryzeae</taxon>
        <taxon>Oryzinae</taxon>
        <taxon>Oryza</taxon>
        <taxon>Oryza meyeriana</taxon>
    </lineage>
</organism>
<dbReference type="AlphaFoldDB" id="A0A6G1C1A8"/>
<accession>A0A6G1C1A8</accession>